<keyword evidence="2 5" id="KW-0812">Transmembrane</keyword>
<feature type="transmembrane region" description="Helical" evidence="5">
    <location>
        <begin position="178"/>
        <end position="194"/>
    </location>
</feature>
<organism evidence="6">
    <name type="scientific">Ignavibacterium album</name>
    <dbReference type="NCBI Taxonomy" id="591197"/>
    <lineage>
        <taxon>Bacteria</taxon>
        <taxon>Pseudomonadati</taxon>
        <taxon>Ignavibacteriota</taxon>
        <taxon>Ignavibacteria</taxon>
        <taxon>Ignavibacteriales</taxon>
        <taxon>Ignavibacteriaceae</taxon>
        <taxon>Ignavibacterium</taxon>
    </lineage>
</organism>
<accession>A0A832G7S2</accession>
<proteinExistence type="inferred from homology"/>
<dbReference type="PANTHER" id="PTHR43701:SF2">
    <property type="entry name" value="MEMBRANE TRANSPORTER PROTEIN YJNA-RELATED"/>
    <property type="match status" value="1"/>
</dbReference>
<feature type="transmembrane region" description="Helical" evidence="5">
    <location>
        <begin position="138"/>
        <end position="166"/>
    </location>
</feature>
<sequence length="248" mass="27130">MSDILSVLILFFVGAIAAFINVTAGGGSSLTLPVLIFLGLDASVANGTNRVAIIFQNVSAVYSFKKEKYYELKNSLILSSLSLPGAIAGAIFAVKISNDAFEKVLGVIMILLIITMIIPQKREKNISDDFKVNWKLFLSMIAIGFYGGFLQVGVGFIIMALLHNVLKLDLIRVNMHKVFIVFVFTIPALLVFILTNNVNWFYGLSLSAGNAFGGWWGAKLSVKKGEKLIKGVLIISIFIMALKLLNIY</sequence>
<dbReference type="AlphaFoldDB" id="A0A832G7S2"/>
<comment type="subcellular location">
    <subcellularLocation>
        <location evidence="5">Cell membrane</location>
        <topology evidence="5">Multi-pass membrane protein</topology>
    </subcellularLocation>
    <subcellularLocation>
        <location evidence="1">Membrane</location>
        <topology evidence="1">Multi-pass membrane protein</topology>
    </subcellularLocation>
</comment>
<comment type="similarity">
    <text evidence="5">Belongs to the 4-toluene sulfonate uptake permease (TSUP) (TC 2.A.102) family.</text>
</comment>
<evidence type="ECO:0000313" key="6">
    <source>
        <dbReference type="EMBL" id="HGT48853.1"/>
    </source>
</evidence>
<evidence type="ECO:0000256" key="3">
    <source>
        <dbReference type="ARBA" id="ARBA00022989"/>
    </source>
</evidence>
<feature type="transmembrane region" description="Helical" evidence="5">
    <location>
        <begin position="101"/>
        <end position="118"/>
    </location>
</feature>
<name>A0A832G7S2_9BACT</name>
<evidence type="ECO:0000256" key="4">
    <source>
        <dbReference type="ARBA" id="ARBA00023136"/>
    </source>
</evidence>
<dbReference type="Pfam" id="PF01925">
    <property type="entry name" value="TauE"/>
    <property type="match status" value="1"/>
</dbReference>
<feature type="transmembrane region" description="Helical" evidence="5">
    <location>
        <begin position="7"/>
        <end position="40"/>
    </location>
</feature>
<keyword evidence="5" id="KW-1003">Cell membrane</keyword>
<comment type="caution">
    <text evidence="6">The sequence shown here is derived from an EMBL/GenBank/DDBJ whole genome shotgun (WGS) entry which is preliminary data.</text>
</comment>
<keyword evidence="4 5" id="KW-0472">Membrane</keyword>
<gene>
    <name evidence="6" type="ORF">ENS56_12520</name>
</gene>
<dbReference type="EMBL" id="DSVI01000020">
    <property type="protein sequence ID" value="HGT48853.1"/>
    <property type="molecule type" value="Genomic_DNA"/>
</dbReference>
<evidence type="ECO:0000256" key="5">
    <source>
        <dbReference type="RuleBase" id="RU363041"/>
    </source>
</evidence>
<feature type="transmembrane region" description="Helical" evidence="5">
    <location>
        <begin position="228"/>
        <end position="245"/>
    </location>
</feature>
<protein>
    <recommendedName>
        <fullName evidence="5">Probable membrane transporter protein</fullName>
    </recommendedName>
</protein>
<dbReference type="GO" id="GO:0005886">
    <property type="term" value="C:plasma membrane"/>
    <property type="evidence" value="ECO:0007669"/>
    <property type="project" value="UniProtKB-SubCell"/>
</dbReference>
<dbReference type="PANTHER" id="PTHR43701">
    <property type="entry name" value="MEMBRANE TRANSPORTER PROTEIN MJ0441-RELATED"/>
    <property type="match status" value="1"/>
</dbReference>
<dbReference type="InterPro" id="IPR051598">
    <property type="entry name" value="TSUP/Inactive_protease-like"/>
</dbReference>
<dbReference type="InterPro" id="IPR002781">
    <property type="entry name" value="TM_pro_TauE-like"/>
</dbReference>
<feature type="transmembrane region" description="Helical" evidence="5">
    <location>
        <begin position="76"/>
        <end position="94"/>
    </location>
</feature>
<keyword evidence="3 5" id="KW-1133">Transmembrane helix</keyword>
<reference evidence="6" key="1">
    <citation type="journal article" date="2020" name="mSystems">
        <title>Genome- and Community-Level Interaction Insights into Carbon Utilization and Element Cycling Functions of Hydrothermarchaeota in Hydrothermal Sediment.</title>
        <authorList>
            <person name="Zhou Z."/>
            <person name="Liu Y."/>
            <person name="Xu W."/>
            <person name="Pan J."/>
            <person name="Luo Z.H."/>
            <person name="Li M."/>
        </authorList>
    </citation>
    <scope>NUCLEOTIDE SEQUENCE [LARGE SCALE GENOMIC DNA]</scope>
    <source>
        <strain evidence="6">SpSt-500</strain>
    </source>
</reference>
<feature type="transmembrane region" description="Helical" evidence="5">
    <location>
        <begin position="200"/>
        <end position="216"/>
    </location>
</feature>
<evidence type="ECO:0000256" key="2">
    <source>
        <dbReference type="ARBA" id="ARBA00022692"/>
    </source>
</evidence>
<evidence type="ECO:0000256" key="1">
    <source>
        <dbReference type="ARBA" id="ARBA00004141"/>
    </source>
</evidence>